<evidence type="ECO:0000256" key="3">
    <source>
        <dbReference type="ARBA" id="ARBA00022723"/>
    </source>
</evidence>
<feature type="compositionally biased region" description="Polar residues" evidence="9">
    <location>
        <begin position="36"/>
        <end position="46"/>
    </location>
</feature>
<dbReference type="Proteomes" id="UP000095280">
    <property type="component" value="Unplaced"/>
</dbReference>
<accession>A0A1I8HXH1</accession>
<comment type="cofactor">
    <cofactor evidence="8">
        <name>Mg(2+)</name>
        <dbReference type="ChEBI" id="CHEBI:18420"/>
    </cofactor>
</comment>
<dbReference type="PANTHER" id="PTHR43028:SF3">
    <property type="entry name" value="INOSITOL POLYPHOSPHATE 1-PHOSPHATASE"/>
    <property type="match status" value="1"/>
</dbReference>
<keyword evidence="10" id="KW-1185">Reference proteome</keyword>
<dbReference type="Gene3D" id="3.30.540.10">
    <property type="entry name" value="Fructose-1,6-Bisphosphatase, subunit A, domain 1"/>
    <property type="match status" value="1"/>
</dbReference>
<dbReference type="InterPro" id="IPR050725">
    <property type="entry name" value="CysQ/Inositol_MonoPase"/>
</dbReference>
<feature type="binding site" evidence="8">
    <location>
        <position position="202"/>
    </location>
    <ligand>
        <name>Mg(2+)</name>
        <dbReference type="ChEBI" id="CHEBI:18420"/>
        <label>1</label>
        <note>catalytic</note>
    </ligand>
</feature>
<dbReference type="Pfam" id="PF00459">
    <property type="entry name" value="Inositol_P"/>
    <property type="match status" value="1"/>
</dbReference>
<evidence type="ECO:0000256" key="8">
    <source>
        <dbReference type="PIRSR" id="PIRSR600760-2"/>
    </source>
</evidence>
<feature type="compositionally biased region" description="Low complexity" evidence="9">
    <location>
        <begin position="1"/>
        <end position="13"/>
    </location>
</feature>
<dbReference type="InterPro" id="IPR044897">
    <property type="entry name" value="INPP1_dom_1"/>
</dbReference>
<sequence length="431" mass="47477">DPLPLVVGQQQGQGPPPLPPTQLVRNKKAHSRHCSGPSQPQGSRNLRASDLIAELLNAAEKSAEVARAIRREETLFQLLIEEKTGDDKGKRFGFDFKTLADVLIQEMIRHDLEKKFSGMGKRVTGEENNKFTNIVGESVTVEIKDNKKKTMSTLMKILSGNDRAAGVLSELVHQDVTVPRPAELQKFESIQLDKKTIGVWVDPIDGTAEYITGNRDPEFRPGENISQNGLPNVTVLIGVYEKATGLPIIGVINQPFFQTTDGKAWTGRMVWGACIGDVRATCLPMARSEPLLAEGDKHAVLTSMSDCKKLGTYLCENFEVLTAPGAGYKLLCVIDRLCSAYVLSKDNTYRWDTCAPHAILRAMGGGVVKHKQTLSADFKAKRDQSVRELQITYHKAEPKAAGSNAWCNMQGVIAYCDEEVLMKLAESLTRK</sequence>
<comment type="catalytic activity">
    <reaction evidence="5">
        <text>1D-myo-inositol 1,3,4-trisphosphate + H2O = 1D-myo-inositol 3,4-bisphosphate + phosphate</text>
        <dbReference type="Rhea" id="RHEA:70319"/>
        <dbReference type="ChEBI" id="CHEBI:15377"/>
        <dbReference type="ChEBI" id="CHEBI:43474"/>
        <dbReference type="ChEBI" id="CHEBI:58414"/>
        <dbReference type="ChEBI" id="CHEBI:83241"/>
    </reaction>
    <physiologicalReaction direction="left-to-right" evidence="5">
        <dbReference type="Rhea" id="RHEA:70320"/>
    </physiologicalReaction>
</comment>
<name>A0A1I8HXH1_9PLAT</name>
<dbReference type="InterPro" id="IPR000760">
    <property type="entry name" value="Inositol_monophosphatase-like"/>
</dbReference>
<dbReference type="InterPro" id="IPR020583">
    <property type="entry name" value="Inositol_monoP_metal-BS"/>
</dbReference>
<dbReference type="PANTHER" id="PTHR43028">
    <property type="entry name" value="3'(2'),5'-BISPHOSPHATE NUCLEOTIDASE 1"/>
    <property type="match status" value="1"/>
</dbReference>
<protein>
    <recommendedName>
        <fullName evidence="7">inositol-1,4-bisphosphate 1-phosphatase</fullName>
        <ecNumber evidence="7">3.1.3.57</ecNumber>
    </recommendedName>
</protein>
<evidence type="ECO:0000256" key="2">
    <source>
        <dbReference type="ARBA" id="ARBA00022671"/>
    </source>
</evidence>
<keyword evidence="3 8" id="KW-0479">Metal-binding</keyword>
<feature type="binding site" evidence="8">
    <location>
        <position position="126"/>
    </location>
    <ligand>
        <name>Mg(2+)</name>
        <dbReference type="ChEBI" id="CHEBI:18420"/>
        <label>1</label>
        <note>catalytic</note>
    </ligand>
</feature>
<dbReference type="SUPFAM" id="SSF56655">
    <property type="entry name" value="Carbohydrate phosphatase"/>
    <property type="match status" value="1"/>
</dbReference>
<feature type="binding site" evidence="8">
    <location>
        <position position="205"/>
    </location>
    <ligand>
        <name>Mg(2+)</name>
        <dbReference type="ChEBI" id="CHEBI:18420"/>
        <label>1</label>
        <note>catalytic</note>
    </ligand>
</feature>
<proteinExistence type="inferred from homology"/>
<comment type="catalytic activity">
    <reaction evidence="6">
        <text>1D-myo-inositol 1,4-bisphosphate + H2O = 1D-myo-inositol 4-phosphate + phosphate</text>
        <dbReference type="Rhea" id="RHEA:15553"/>
        <dbReference type="ChEBI" id="CHEBI:15377"/>
        <dbReference type="ChEBI" id="CHEBI:43474"/>
        <dbReference type="ChEBI" id="CHEBI:58282"/>
        <dbReference type="ChEBI" id="CHEBI:58469"/>
        <dbReference type="EC" id="3.1.3.57"/>
    </reaction>
    <physiologicalReaction direction="left-to-right" evidence="6">
        <dbReference type="Rhea" id="RHEA:15554"/>
    </physiologicalReaction>
</comment>
<reference evidence="11" key="1">
    <citation type="submission" date="2016-11" db="UniProtKB">
        <authorList>
            <consortium name="WormBaseParasite"/>
        </authorList>
    </citation>
    <scope>IDENTIFICATION</scope>
</reference>
<evidence type="ECO:0000313" key="10">
    <source>
        <dbReference type="Proteomes" id="UP000095280"/>
    </source>
</evidence>
<keyword evidence="2" id="KW-0452">Lithium</keyword>
<evidence type="ECO:0000256" key="1">
    <source>
        <dbReference type="ARBA" id="ARBA00009759"/>
    </source>
</evidence>
<organism evidence="10 11">
    <name type="scientific">Macrostomum lignano</name>
    <dbReference type="NCBI Taxonomy" id="282301"/>
    <lineage>
        <taxon>Eukaryota</taxon>
        <taxon>Metazoa</taxon>
        <taxon>Spiralia</taxon>
        <taxon>Lophotrochozoa</taxon>
        <taxon>Platyhelminthes</taxon>
        <taxon>Rhabditophora</taxon>
        <taxon>Macrostomorpha</taxon>
        <taxon>Macrostomida</taxon>
        <taxon>Macrostomidae</taxon>
        <taxon>Macrostomum</taxon>
    </lineage>
</organism>
<evidence type="ECO:0000256" key="5">
    <source>
        <dbReference type="ARBA" id="ARBA00044465"/>
    </source>
</evidence>
<dbReference type="EC" id="3.1.3.57" evidence="7"/>
<dbReference type="Gene3D" id="3.40.190.80">
    <property type="match status" value="1"/>
</dbReference>
<evidence type="ECO:0000256" key="6">
    <source>
        <dbReference type="ARBA" id="ARBA00044478"/>
    </source>
</evidence>
<dbReference type="AlphaFoldDB" id="A0A1I8HXH1"/>
<feature type="binding site" evidence="8">
    <location>
        <position position="204"/>
    </location>
    <ligand>
        <name>Mg(2+)</name>
        <dbReference type="ChEBI" id="CHEBI:18420"/>
        <label>1</label>
        <note>catalytic</note>
    </ligand>
</feature>
<comment type="similarity">
    <text evidence="1">Belongs to the inositol monophosphatase superfamily.</text>
</comment>
<dbReference type="GO" id="GO:0046872">
    <property type="term" value="F:metal ion binding"/>
    <property type="evidence" value="ECO:0007669"/>
    <property type="project" value="UniProtKB-KW"/>
</dbReference>
<keyword evidence="4 8" id="KW-0460">Magnesium</keyword>
<feature type="binding site" evidence="8">
    <location>
        <position position="352"/>
    </location>
    <ligand>
        <name>Mg(2+)</name>
        <dbReference type="ChEBI" id="CHEBI:18420"/>
        <label>1</label>
        <note>catalytic</note>
    </ligand>
</feature>
<evidence type="ECO:0000256" key="7">
    <source>
        <dbReference type="ARBA" id="ARBA00044519"/>
    </source>
</evidence>
<dbReference type="Gene3D" id="4.10.460.10">
    <property type="entry name" value="Inositol Polyphosphate 1-phosphatase, domain 1"/>
    <property type="match status" value="1"/>
</dbReference>
<dbReference type="GO" id="GO:0004441">
    <property type="term" value="F:inositol-1,4-bisphosphate 1-phosphatase activity"/>
    <property type="evidence" value="ECO:0007669"/>
    <property type="project" value="UniProtKB-EC"/>
</dbReference>
<evidence type="ECO:0000313" key="11">
    <source>
        <dbReference type="WBParaSite" id="maker-uti_cns_0008623-snap-gene-0.5-mRNA-1"/>
    </source>
</evidence>
<evidence type="ECO:0000256" key="9">
    <source>
        <dbReference type="SAM" id="MobiDB-lite"/>
    </source>
</evidence>
<feature type="region of interest" description="Disordered" evidence="9">
    <location>
        <begin position="1"/>
        <end position="46"/>
    </location>
</feature>
<dbReference type="PROSITE" id="PS00629">
    <property type="entry name" value="IMP_1"/>
    <property type="match status" value="1"/>
</dbReference>
<dbReference type="WBParaSite" id="maker-uti_cns_0008623-snap-gene-0.5-mRNA-1">
    <property type="protein sequence ID" value="maker-uti_cns_0008623-snap-gene-0.5-mRNA-1"/>
    <property type="gene ID" value="maker-uti_cns_0008623-snap-gene-0.5"/>
</dbReference>
<evidence type="ECO:0000256" key="4">
    <source>
        <dbReference type="ARBA" id="ARBA00022842"/>
    </source>
</evidence>